<dbReference type="SMART" id="SM01249">
    <property type="entry name" value="KASH"/>
    <property type="match status" value="1"/>
</dbReference>
<evidence type="ECO:0000256" key="5">
    <source>
        <dbReference type="ARBA" id="ARBA00023136"/>
    </source>
</evidence>
<keyword evidence="5 7" id="KW-0472">Membrane</keyword>
<keyword evidence="6" id="KW-0539">Nucleus</keyword>
<evidence type="ECO:0000256" key="6">
    <source>
        <dbReference type="ARBA" id="ARBA00023242"/>
    </source>
</evidence>
<evidence type="ECO:0000256" key="2">
    <source>
        <dbReference type="ARBA" id="ARBA00008619"/>
    </source>
</evidence>
<accession>A0AAV0WW66</accession>
<keyword evidence="8" id="KW-0175">Coiled coil</keyword>
<evidence type="ECO:0000313" key="10">
    <source>
        <dbReference type="EMBL" id="CAI6360078.1"/>
    </source>
</evidence>
<comment type="subcellular location">
    <subcellularLocation>
        <location evidence="1">Nucleus membrane</location>
    </subcellularLocation>
</comment>
<comment type="caution">
    <text evidence="10">The sequence shown here is derived from an EMBL/GenBank/DDBJ whole genome shotgun (WGS) entry which is preliminary data.</text>
</comment>
<evidence type="ECO:0000259" key="9">
    <source>
        <dbReference type="PROSITE" id="PS51049"/>
    </source>
</evidence>
<dbReference type="Proteomes" id="UP001160148">
    <property type="component" value="Unassembled WGS sequence"/>
</dbReference>
<feature type="coiled-coil region" evidence="8">
    <location>
        <begin position="312"/>
        <end position="367"/>
    </location>
</feature>
<sequence>MDRKSDNDGGTSDFEMPLFDLESQRLEFDTSSETDSSSVFDCNLDESFQQIKNDLERLHRSTPKKTSFYRTPTACPDESSTVVDDEFPEIDIDQRFDVMKDRVRNYRSKETETLRRCIIEINNTIACVIDNEGMVKKCERLELDISKQEKIQLLKTDIAAIKSRLMSFMRIERLDSNIQNKNELQALIHTAKTELSSLDTYWNSRNIVSITEELNRHFNELNNSNTVLNHMNKEIADLYSIYTNTRQRLESEILRYQNALITWAECDKQLMELEMKFKGFGDNGIVCGNQKSGCFGSASDSGMSDSGSEHELNEHEKRLVNLKQLANNLMTIMTPGSEALSSILARIENNEKQLKELQQTCKDLIGRSELCIDDDKLDNCDSLVNTDIVDADVAAEEPIAETPVNSNARFRRMSWIAGTFYLIVMILWSVDWLEPQCCDLQNNYKWSFALGLRYINGPPPT</sequence>
<dbReference type="Pfam" id="PF10541">
    <property type="entry name" value="KASH"/>
    <property type="match status" value="1"/>
</dbReference>
<dbReference type="GO" id="GO:0031965">
    <property type="term" value="C:nuclear membrane"/>
    <property type="evidence" value="ECO:0007669"/>
    <property type="project" value="UniProtKB-SubCell"/>
</dbReference>
<dbReference type="PROSITE" id="PS51049">
    <property type="entry name" value="KASH"/>
    <property type="match status" value="1"/>
</dbReference>
<dbReference type="EMBL" id="CARXXK010000003">
    <property type="protein sequence ID" value="CAI6360078.1"/>
    <property type="molecule type" value="Genomic_DNA"/>
</dbReference>
<comment type="similarity">
    <text evidence="2">Belongs to the nesprin family.</text>
</comment>
<keyword evidence="3 7" id="KW-0812">Transmembrane</keyword>
<gene>
    <name evidence="10" type="ORF">MEUPH1_LOCUS15418</name>
</gene>
<keyword evidence="11" id="KW-1185">Reference proteome</keyword>
<dbReference type="AlphaFoldDB" id="A0AAV0WW66"/>
<protein>
    <recommendedName>
        <fullName evidence="9">KASH domain-containing protein</fullName>
    </recommendedName>
</protein>
<dbReference type="InterPro" id="IPR012315">
    <property type="entry name" value="KASH"/>
</dbReference>
<keyword evidence="4" id="KW-1133">Transmembrane helix</keyword>
<feature type="topological domain" description="Cytoplasmic" evidence="7">
    <location>
        <begin position="1"/>
        <end position="415"/>
    </location>
</feature>
<proteinExistence type="inferred from homology"/>
<feature type="topological domain" description="Perinuclear space" evidence="7">
    <location>
        <begin position="437"/>
        <end position="461"/>
    </location>
</feature>
<feature type="domain" description="KASH" evidence="9">
    <location>
        <begin position="407"/>
        <end position="461"/>
    </location>
</feature>
<evidence type="ECO:0000256" key="7">
    <source>
        <dbReference type="PROSITE-ProRule" id="PRU00385"/>
    </source>
</evidence>
<evidence type="ECO:0000256" key="3">
    <source>
        <dbReference type="ARBA" id="ARBA00022692"/>
    </source>
</evidence>
<evidence type="ECO:0000313" key="11">
    <source>
        <dbReference type="Proteomes" id="UP001160148"/>
    </source>
</evidence>
<reference evidence="10 11" key="1">
    <citation type="submission" date="2023-01" db="EMBL/GenBank/DDBJ databases">
        <authorList>
            <person name="Whitehead M."/>
        </authorList>
    </citation>
    <scope>NUCLEOTIDE SEQUENCE [LARGE SCALE GENOMIC DNA]</scope>
</reference>
<evidence type="ECO:0000256" key="4">
    <source>
        <dbReference type="ARBA" id="ARBA00022989"/>
    </source>
</evidence>
<organism evidence="10 11">
    <name type="scientific">Macrosiphum euphorbiae</name>
    <name type="common">potato aphid</name>
    <dbReference type="NCBI Taxonomy" id="13131"/>
    <lineage>
        <taxon>Eukaryota</taxon>
        <taxon>Metazoa</taxon>
        <taxon>Ecdysozoa</taxon>
        <taxon>Arthropoda</taxon>
        <taxon>Hexapoda</taxon>
        <taxon>Insecta</taxon>
        <taxon>Pterygota</taxon>
        <taxon>Neoptera</taxon>
        <taxon>Paraneoptera</taxon>
        <taxon>Hemiptera</taxon>
        <taxon>Sternorrhyncha</taxon>
        <taxon>Aphidomorpha</taxon>
        <taxon>Aphidoidea</taxon>
        <taxon>Aphididae</taxon>
        <taxon>Macrosiphini</taxon>
        <taxon>Macrosiphum</taxon>
    </lineage>
</organism>
<evidence type="ECO:0000256" key="1">
    <source>
        <dbReference type="ARBA" id="ARBA00004126"/>
    </source>
</evidence>
<evidence type="ECO:0000256" key="8">
    <source>
        <dbReference type="SAM" id="Coils"/>
    </source>
</evidence>
<name>A0AAV0WW66_9HEMI</name>